<organism evidence="2 3">
    <name type="scientific">Penaeus vannamei</name>
    <name type="common">Whiteleg shrimp</name>
    <name type="synonym">Litopenaeus vannamei</name>
    <dbReference type="NCBI Taxonomy" id="6689"/>
    <lineage>
        <taxon>Eukaryota</taxon>
        <taxon>Metazoa</taxon>
        <taxon>Ecdysozoa</taxon>
        <taxon>Arthropoda</taxon>
        <taxon>Crustacea</taxon>
        <taxon>Multicrustacea</taxon>
        <taxon>Malacostraca</taxon>
        <taxon>Eumalacostraca</taxon>
        <taxon>Eucarida</taxon>
        <taxon>Decapoda</taxon>
        <taxon>Dendrobranchiata</taxon>
        <taxon>Penaeoidea</taxon>
        <taxon>Penaeidae</taxon>
        <taxon>Penaeus</taxon>
    </lineage>
</organism>
<keyword evidence="3" id="KW-1185">Reference proteome</keyword>
<dbReference type="AlphaFoldDB" id="A0A3R7SY82"/>
<gene>
    <name evidence="2" type="ORF">C7M84_000382</name>
</gene>
<comment type="caution">
    <text evidence="2">The sequence shown here is derived from an EMBL/GenBank/DDBJ whole genome shotgun (WGS) entry which is preliminary data.</text>
</comment>
<accession>A0A3R7SY82</accession>
<evidence type="ECO:0000313" key="2">
    <source>
        <dbReference type="EMBL" id="ROT80868.1"/>
    </source>
</evidence>
<feature type="region of interest" description="Disordered" evidence="1">
    <location>
        <begin position="59"/>
        <end position="80"/>
    </location>
</feature>
<protein>
    <recommendedName>
        <fullName evidence="4">CUE domain-containing protein</fullName>
    </recommendedName>
</protein>
<sequence length="250" mass="28259">MAEQQEITRRQWCREKVDIICSALQWLNRKDVEEYVKDCKDENEVETLFSMLSEGLSNIEKQPNQAPNDDCDVSSPQPEGATAMTTEYVEEFVNEITGEDTGVAELKLIDMFPDVDPEYIKKRCKRTQGDSDLISALTSELLDQQDGGGLDALHQLLRGMSLDEYQANFADFELLLCTNFLISVKLGFRQCAICCSDNLSRDRMLRVSARSITYSAICCSDNLSRDTEWATFSQLAASRQLILLILPINV</sequence>
<proteinExistence type="predicted"/>
<reference evidence="2 3" key="2">
    <citation type="submission" date="2019-01" db="EMBL/GenBank/DDBJ databases">
        <title>The decoding of complex shrimp genome reveals the adaptation for benthos swimmer, frequently molting mechanism and breeding impact on genome.</title>
        <authorList>
            <person name="Sun Y."/>
            <person name="Gao Y."/>
            <person name="Yu Y."/>
        </authorList>
    </citation>
    <scope>NUCLEOTIDE SEQUENCE [LARGE SCALE GENOMIC DNA]</scope>
    <source>
        <tissue evidence="2">Muscle</tissue>
    </source>
</reference>
<name>A0A3R7SY82_PENVA</name>
<evidence type="ECO:0000256" key="1">
    <source>
        <dbReference type="SAM" id="MobiDB-lite"/>
    </source>
</evidence>
<evidence type="ECO:0008006" key="4">
    <source>
        <dbReference type="Google" id="ProtNLM"/>
    </source>
</evidence>
<dbReference type="EMBL" id="QCYY01001055">
    <property type="protein sequence ID" value="ROT80868.1"/>
    <property type="molecule type" value="Genomic_DNA"/>
</dbReference>
<evidence type="ECO:0000313" key="3">
    <source>
        <dbReference type="Proteomes" id="UP000283509"/>
    </source>
</evidence>
<dbReference type="Proteomes" id="UP000283509">
    <property type="component" value="Unassembled WGS sequence"/>
</dbReference>
<reference evidence="2 3" key="1">
    <citation type="submission" date="2018-04" db="EMBL/GenBank/DDBJ databases">
        <authorList>
            <person name="Zhang X."/>
            <person name="Yuan J."/>
            <person name="Li F."/>
            <person name="Xiang J."/>
        </authorList>
    </citation>
    <scope>NUCLEOTIDE SEQUENCE [LARGE SCALE GENOMIC DNA]</scope>
    <source>
        <tissue evidence="2">Muscle</tissue>
    </source>
</reference>